<dbReference type="InterPro" id="IPR044821">
    <property type="entry name" value="At1g28695/At4g15970-like"/>
</dbReference>
<evidence type="ECO:0000259" key="2">
    <source>
        <dbReference type="Pfam" id="PF03407"/>
    </source>
</evidence>
<comment type="caution">
    <text evidence="3">The sequence shown here is derived from an EMBL/GenBank/DDBJ whole genome shotgun (WGS) entry which is preliminary data.</text>
</comment>
<protein>
    <recommendedName>
        <fullName evidence="2">Nucleotide-diphospho-sugar transferase domain-containing protein</fullName>
    </recommendedName>
</protein>
<name>A0A9D4ZA37_ADICA</name>
<organism evidence="3 4">
    <name type="scientific">Adiantum capillus-veneris</name>
    <name type="common">Maidenhair fern</name>
    <dbReference type="NCBI Taxonomy" id="13818"/>
    <lineage>
        <taxon>Eukaryota</taxon>
        <taxon>Viridiplantae</taxon>
        <taxon>Streptophyta</taxon>
        <taxon>Embryophyta</taxon>
        <taxon>Tracheophyta</taxon>
        <taxon>Polypodiopsida</taxon>
        <taxon>Polypodiidae</taxon>
        <taxon>Polypodiales</taxon>
        <taxon>Pteridineae</taxon>
        <taxon>Pteridaceae</taxon>
        <taxon>Vittarioideae</taxon>
        <taxon>Adiantum</taxon>
    </lineage>
</organism>
<reference evidence="3" key="1">
    <citation type="submission" date="2021-01" db="EMBL/GenBank/DDBJ databases">
        <title>Adiantum capillus-veneris genome.</title>
        <authorList>
            <person name="Fang Y."/>
            <person name="Liao Q."/>
        </authorList>
    </citation>
    <scope>NUCLEOTIDE SEQUENCE</scope>
    <source>
        <strain evidence="3">H3</strain>
        <tissue evidence="3">Leaf</tissue>
    </source>
</reference>
<keyword evidence="4" id="KW-1185">Reference proteome</keyword>
<accession>A0A9D4ZA37</accession>
<keyword evidence="1" id="KW-1133">Transmembrane helix</keyword>
<keyword evidence="1" id="KW-0812">Transmembrane</keyword>
<dbReference type="Pfam" id="PF03407">
    <property type="entry name" value="Nucleotid_trans"/>
    <property type="match status" value="1"/>
</dbReference>
<evidence type="ECO:0000313" key="4">
    <source>
        <dbReference type="Proteomes" id="UP000886520"/>
    </source>
</evidence>
<dbReference type="AlphaFoldDB" id="A0A9D4ZA37"/>
<feature type="transmembrane region" description="Helical" evidence="1">
    <location>
        <begin position="42"/>
        <end position="68"/>
    </location>
</feature>
<dbReference type="EMBL" id="JABFUD020000018">
    <property type="protein sequence ID" value="KAI5066337.1"/>
    <property type="molecule type" value="Genomic_DNA"/>
</dbReference>
<dbReference type="OrthoDB" id="1915780at2759"/>
<dbReference type="InterPro" id="IPR005069">
    <property type="entry name" value="Nucl-diP-sugar_transferase"/>
</dbReference>
<gene>
    <name evidence="3" type="ORF">GOP47_0018961</name>
</gene>
<dbReference type="Proteomes" id="UP000886520">
    <property type="component" value="Chromosome 18"/>
</dbReference>
<evidence type="ECO:0000313" key="3">
    <source>
        <dbReference type="EMBL" id="KAI5066337.1"/>
    </source>
</evidence>
<proteinExistence type="predicted"/>
<evidence type="ECO:0000256" key="1">
    <source>
        <dbReference type="SAM" id="Phobius"/>
    </source>
</evidence>
<dbReference type="PANTHER" id="PTHR46038">
    <property type="entry name" value="EXPRESSED PROTEIN-RELATED"/>
    <property type="match status" value="1"/>
</dbReference>
<feature type="domain" description="Nucleotide-diphospho-sugar transferase" evidence="2">
    <location>
        <begin position="141"/>
        <end position="341"/>
    </location>
</feature>
<sequence length="412" mass="47102">MEAAAPAENGPNFSNKSSITTCHVHLLPHHYGKLLFKSKKGLLTLLCTIALIVVSYAALASVPSYFFYAPFQLPPQIRTFFDGILHDQQHERKMKEVLERAAMPHSKTVIITTLNSAWAKEGTMIDIFLESFWHGHGTRPLLQHLVLVCVDAAAYERCLVIHPHCLFITTPGVDFSGEQLLLSGDYIKLMWRRIKFLQTILQMNYSFVFTDTDVLWFRNPFPQLEMDPQADFQIACDLYNGKPSDLHNSPNAGFTFAHANERTIRFYEYWYEERKRGAHMADQEVLNSIKFEHTFASIGLNIRFLDTQYFGGFCALRTTNMTKAITMHATCCKGLDAKLIDLRAMLEEWKKWAAQNHTLTVRAPDDEVLALMFLLYLPNCIHVLAKSGTRLTRIISKSGARLKVRVHNSKKE</sequence>
<keyword evidence="1" id="KW-0472">Membrane</keyword>
<dbReference type="PANTHER" id="PTHR46038:SF38">
    <property type="entry name" value="GLYCOSYLTRANSFERASE-RELATED"/>
    <property type="match status" value="1"/>
</dbReference>